<organism evidence="8 9">
    <name type="scientific">Geodia barretti</name>
    <name type="common">Barrett's horny sponge</name>
    <dbReference type="NCBI Taxonomy" id="519541"/>
    <lineage>
        <taxon>Eukaryota</taxon>
        <taxon>Metazoa</taxon>
        <taxon>Porifera</taxon>
        <taxon>Demospongiae</taxon>
        <taxon>Heteroscleromorpha</taxon>
        <taxon>Tetractinellida</taxon>
        <taxon>Astrophorina</taxon>
        <taxon>Geodiidae</taxon>
        <taxon>Geodia</taxon>
    </lineage>
</organism>
<feature type="compositionally biased region" description="Pro residues" evidence="6">
    <location>
        <begin position="263"/>
        <end position="272"/>
    </location>
</feature>
<evidence type="ECO:0000256" key="3">
    <source>
        <dbReference type="ARBA" id="ARBA00010137"/>
    </source>
</evidence>
<dbReference type="Pfam" id="PF15511">
    <property type="entry name" value="CENP-T_C"/>
    <property type="match status" value="1"/>
</dbReference>
<proteinExistence type="inferred from homology"/>
<dbReference type="GO" id="GO:0000776">
    <property type="term" value="C:kinetochore"/>
    <property type="evidence" value="ECO:0007669"/>
    <property type="project" value="InterPro"/>
</dbReference>
<dbReference type="PANTHER" id="PTHR46904">
    <property type="entry name" value="CENTROMERE PROTEIN T"/>
    <property type="match status" value="1"/>
</dbReference>
<feature type="region of interest" description="Disordered" evidence="6">
    <location>
        <begin position="240"/>
        <end position="368"/>
    </location>
</feature>
<keyword evidence="5" id="KW-0539">Nucleus</keyword>
<dbReference type="GO" id="GO:0000278">
    <property type="term" value="P:mitotic cell cycle"/>
    <property type="evidence" value="ECO:0007669"/>
    <property type="project" value="TreeGrafter"/>
</dbReference>
<comment type="subcellular location">
    <subcellularLocation>
        <location evidence="2">Chromosome</location>
    </subcellularLocation>
    <subcellularLocation>
        <location evidence="1">Nucleus</location>
    </subcellularLocation>
</comment>
<dbReference type="PANTHER" id="PTHR46904:SF1">
    <property type="entry name" value="CENTROMERE PROTEIN T"/>
    <property type="match status" value="1"/>
</dbReference>
<feature type="compositionally biased region" description="Acidic residues" evidence="6">
    <location>
        <begin position="287"/>
        <end position="319"/>
    </location>
</feature>
<feature type="compositionally biased region" description="Low complexity" evidence="6">
    <location>
        <begin position="337"/>
        <end position="346"/>
    </location>
</feature>
<dbReference type="InterPro" id="IPR035425">
    <property type="entry name" value="CENP-T/H4_C"/>
</dbReference>
<evidence type="ECO:0000256" key="1">
    <source>
        <dbReference type="ARBA" id="ARBA00004123"/>
    </source>
</evidence>
<dbReference type="GO" id="GO:0003677">
    <property type="term" value="F:DNA binding"/>
    <property type="evidence" value="ECO:0007669"/>
    <property type="project" value="InterPro"/>
</dbReference>
<evidence type="ECO:0000313" key="9">
    <source>
        <dbReference type="Proteomes" id="UP001174909"/>
    </source>
</evidence>
<evidence type="ECO:0000256" key="5">
    <source>
        <dbReference type="ARBA" id="ARBA00023242"/>
    </source>
</evidence>
<dbReference type="EMBL" id="CASHTH010000934">
    <property type="protein sequence ID" value="CAI8009259.1"/>
    <property type="molecule type" value="Genomic_DNA"/>
</dbReference>
<dbReference type="AlphaFoldDB" id="A0AA35RDL1"/>
<accession>A0AA35RDL1</accession>
<dbReference type="Gene3D" id="1.10.20.10">
    <property type="entry name" value="Histone, subunit A"/>
    <property type="match status" value="1"/>
</dbReference>
<keyword evidence="4" id="KW-0158">Chromosome</keyword>
<dbReference type="GO" id="GO:0046982">
    <property type="term" value="F:protein heterodimerization activity"/>
    <property type="evidence" value="ECO:0007669"/>
    <property type="project" value="InterPro"/>
</dbReference>
<evidence type="ECO:0000259" key="7">
    <source>
        <dbReference type="Pfam" id="PF15511"/>
    </source>
</evidence>
<evidence type="ECO:0000256" key="4">
    <source>
        <dbReference type="ARBA" id="ARBA00022454"/>
    </source>
</evidence>
<feature type="compositionally biased region" description="Polar residues" evidence="6">
    <location>
        <begin position="144"/>
        <end position="158"/>
    </location>
</feature>
<evidence type="ECO:0000256" key="6">
    <source>
        <dbReference type="SAM" id="MobiDB-lite"/>
    </source>
</evidence>
<feature type="compositionally biased region" description="Polar residues" evidence="6">
    <location>
        <begin position="87"/>
        <end position="99"/>
    </location>
</feature>
<reference evidence="8" key="1">
    <citation type="submission" date="2023-03" db="EMBL/GenBank/DDBJ databases">
        <authorList>
            <person name="Steffen K."/>
            <person name="Cardenas P."/>
        </authorList>
    </citation>
    <scope>NUCLEOTIDE SEQUENCE</scope>
</reference>
<comment type="similarity">
    <text evidence="3">Belongs to the CENP-T/CNN1 family.</text>
</comment>
<feature type="compositionally biased region" description="Basic and acidic residues" evidence="6">
    <location>
        <begin position="10"/>
        <end position="40"/>
    </location>
</feature>
<dbReference type="InterPro" id="IPR009072">
    <property type="entry name" value="Histone-fold"/>
</dbReference>
<name>A0AA35RDL1_GEOBA</name>
<dbReference type="GO" id="GO:0051382">
    <property type="term" value="P:kinetochore assembly"/>
    <property type="evidence" value="ECO:0007669"/>
    <property type="project" value="InterPro"/>
</dbReference>
<evidence type="ECO:0000256" key="2">
    <source>
        <dbReference type="ARBA" id="ARBA00004286"/>
    </source>
</evidence>
<dbReference type="Proteomes" id="UP001174909">
    <property type="component" value="Unassembled WGS sequence"/>
</dbReference>
<dbReference type="SUPFAM" id="SSF47113">
    <property type="entry name" value="Histone-fold"/>
    <property type="match status" value="1"/>
</dbReference>
<feature type="compositionally biased region" description="Low complexity" evidence="6">
    <location>
        <begin position="249"/>
        <end position="262"/>
    </location>
</feature>
<dbReference type="GO" id="GO:0007059">
    <property type="term" value="P:chromosome segregation"/>
    <property type="evidence" value="ECO:0007669"/>
    <property type="project" value="TreeGrafter"/>
</dbReference>
<feature type="compositionally biased region" description="Basic residues" evidence="6">
    <location>
        <begin position="63"/>
        <end position="77"/>
    </location>
</feature>
<feature type="domain" description="CENP-T/Histone H4 histone fold" evidence="7">
    <location>
        <begin position="398"/>
        <end position="479"/>
    </location>
</feature>
<feature type="compositionally biased region" description="Basic residues" evidence="6">
    <location>
        <begin position="347"/>
        <end position="361"/>
    </location>
</feature>
<feature type="region of interest" description="Disordered" evidence="6">
    <location>
        <begin position="1"/>
        <end position="101"/>
    </location>
</feature>
<comment type="caution">
    <text evidence="8">The sequence shown here is derived from an EMBL/GenBank/DDBJ whole genome shotgun (WGS) entry which is preliminary data.</text>
</comment>
<dbReference type="InterPro" id="IPR028255">
    <property type="entry name" value="CENP-T"/>
</dbReference>
<dbReference type="CDD" id="cd22920">
    <property type="entry name" value="HFD_CENP-T"/>
    <property type="match status" value="1"/>
</dbReference>
<evidence type="ECO:0000313" key="8">
    <source>
        <dbReference type="EMBL" id="CAI8009259.1"/>
    </source>
</evidence>
<dbReference type="GO" id="GO:0005634">
    <property type="term" value="C:nucleus"/>
    <property type="evidence" value="ECO:0007669"/>
    <property type="project" value="UniProtKB-SubCell"/>
</dbReference>
<feature type="region of interest" description="Disordered" evidence="6">
    <location>
        <begin position="115"/>
        <end position="179"/>
    </location>
</feature>
<gene>
    <name evidence="8" type="ORF">GBAR_LOCUS6253</name>
</gene>
<protein>
    <submittedName>
        <fullName evidence="8">Centromere protein T</fullName>
    </submittedName>
</protein>
<keyword evidence="9" id="KW-1185">Reference proteome</keyword>
<sequence length="491" mass="53998">MSSSRKRKRQTDDSFRQSFMELRDAGVPDTGPKRPRDKKIVSLTPASVTRARMEPRASGGKSRERRGRRGGRGRGRASPRGEIRIRTASSPIGPTPRTQLRNDIRDLINSAVELGDVMPAPPRTVLTPYQPTPGPSSRGDGPTTAVSNATQSTSTTVDTEMEVQRGAQMDSETESHAPPLASVSLADIVEETPTQESRVLRSALKGVHSLSSLQKKSLLSQTPHTVSFGDNITVAEYSPEISGRGSDFSLGSSTSSSVSTTPSPLPSRPHVPPDAAGDVSEPREPLEQLEDDDSMAEREEEEEEEEDEEEGEEEEEEDGVNVKMQTPHLLPRPPSPTSRQGTSQQSRGRRKGASKKTRKPKSGSPAEKTLYMISFHRVHPKPLKTLSRALIKNLFMLSGKRRATSDAAAMVLKFSEVYLKRCSNDLAEYASHAGRKTLEVDDVILLMKRQRFITESESFEYLVNTHLPLEYVEELLPCAVAGKKIVPTRVK</sequence>